<keyword evidence="6" id="KW-1185">Reference proteome</keyword>
<dbReference type="RefSeq" id="WP_062927828.1">
    <property type="nucleotide sequence ID" value="NZ_CP015098.1"/>
</dbReference>
<dbReference type="PROSITE" id="PS51186">
    <property type="entry name" value="GNAT"/>
    <property type="match status" value="1"/>
</dbReference>
<evidence type="ECO:0000256" key="1">
    <source>
        <dbReference type="ARBA" id="ARBA00022679"/>
    </source>
</evidence>
<dbReference type="InterPro" id="IPR000182">
    <property type="entry name" value="GNAT_dom"/>
</dbReference>
<dbReference type="PANTHER" id="PTHR43792">
    <property type="entry name" value="GNAT FAMILY, PUTATIVE (AFU_ORTHOLOGUE AFUA_3G00765)-RELATED-RELATED"/>
    <property type="match status" value="1"/>
</dbReference>
<name>A0A143C3A0_9ACTN</name>
<organism evidence="5 6">
    <name type="scientific">Streptomyces qaidamensis</name>
    <dbReference type="NCBI Taxonomy" id="1783515"/>
    <lineage>
        <taxon>Bacteria</taxon>
        <taxon>Bacillati</taxon>
        <taxon>Actinomycetota</taxon>
        <taxon>Actinomycetes</taxon>
        <taxon>Kitasatosporales</taxon>
        <taxon>Streptomycetaceae</taxon>
        <taxon>Streptomyces</taxon>
        <taxon>Streptomyces aurantiacus group</taxon>
    </lineage>
</organism>
<reference evidence="6" key="1">
    <citation type="submission" date="2016-04" db="EMBL/GenBank/DDBJ databases">
        <authorList>
            <person name="Zhang B."/>
        </authorList>
    </citation>
    <scope>NUCLEOTIDE SEQUENCE [LARGE SCALE GENOMIC DNA]</scope>
    <source>
        <strain evidence="6">S10</strain>
    </source>
</reference>
<dbReference type="InterPro" id="IPR016181">
    <property type="entry name" value="Acyl_CoA_acyltransferase"/>
</dbReference>
<dbReference type="KEGG" id="stsi:A4E84_19620"/>
<evidence type="ECO:0000256" key="2">
    <source>
        <dbReference type="ARBA" id="ARBA00023315"/>
    </source>
</evidence>
<keyword evidence="1" id="KW-0808">Transferase</keyword>
<accession>A0A143C3A0</accession>
<dbReference type="STRING" id="1783515.A4E84_19620"/>
<dbReference type="Pfam" id="PF13302">
    <property type="entry name" value="Acetyltransf_3"/>
    <property type="match status" value="1"/>
</dbReference>
<dbReference type="AlphaFoldDB" id="A0A143C3A0"/>
<protein>
    <recommendedName>
        <fullName evidence="4">N-acetyltransferase domain-containing protein</fullName>
    </recommendedName>
</protein>
<dbReference type="GO" id="GO:0016747">
    <property type="term" value="F:acyltransferase activity, transferring groups other than amino-acyl groups"/>
    <property type="evidence" value="ECO:0007669"/>
    <property type="project" value="InterPro"/>
</dbReference>
<dbReference type="InterPro" id="IPR051531">
    <property type="entry name" value="N-acetyltransferase"/>
</dbReference>
<dbReference type="EMBL" id="CP015098">
    <property type="protein sequence ID" value="AMW11505.1"/>
    <property type="molecule type" value="Genomic_DNA"/>
</dbReference>
<keyword evidence="2" id="KW-0012">Acyltransferase</keyword>
<dbReference type="CDD" id="cd04301">
    <property type="entry name" value="NAT_SF"/>
    <property type="match status" value="1"/>
</dbReference>
<proteinExistence type="inferred from homology"/>
<evidence type="ECO:0000259" key="4">
    <source>
        <dbReference type="PROSITE" id="PS51186"/>
    </source>
</evidence>
<dbReference type="Proteomes" id="UP000076096">
    <property type="component" value="Chromosome"/>
</dbReference>
<evidence type="ECO:0000313" key="6">
    <source>
        <dbReference type="Proteomes" id="UP000076096"/>
    </source>
</evidence>
<dbReference type="Gene3D" id="3.40.630.30">
    <property type="match status" value="1"/>
</dbReference>
<dbReference type="SUPFAM" id="SSF55729">
    <property type="entry name" value="Acyl-CoA N-acyltransferases (Nat)"/>
    <property type="match status" value="1"/>
</dbReference>
<evidence type="ECO:0000256" key="3">
    <source>
        <dbReference type="ARBA" id="ARBA00038502"/>
    </source>
</evidence>
<comment type="similarity">
    <text evidence="3">Belongs to the acetyltransferase family. RimJ subfamily.</text>
</comment>
<feature type="domain" description="N-acetyltransferase" evidence="4">
    <location>
        <begin position="12"/>
        <end position="164"/>
    </location>
</feature>
<dbReference type="PANTHER" id="PTHR43792:SF8">
    <property type="entry name" value="[RIBOSOMAL PROTEIN US5]-ALANINE N-ACETYLTRANSFERASE"/>
    <property type="match status" value="1"/>
</dbReference>
<gene>
    <name evidence="5" type="ORF">A4E84_19620</name>
</gene>
<evidence type="ECO:0000313" key="5">
    <source>
        <dbReference type="EMBL" id="AMW11505.1"/>
    </source>
</evidence>
<sequence length="185" mass="20768">MDLTADLDLDGRRLRTLTPEDAPLLVEATAAETSRALWGPYPAGPYSPAQAQGALRDWDLVGKRQVSYGVVDDGRLLAALGLMMDEEQGVELAYWVRPEHRRRGIALSAVRLLTEWAHRDVGVPRLWLEIDPDNIGSQRLASKAGYRLEKRLPRHCRSWVHDDPEDDMWHDCLIWGHVGPAATSS</sequence>